<evidence type="ECO:0000313" key="2">
    <source>
        <dbReference type="Proteomes" id="UP001415857"/>
    </source>
</evidence>
<proteinExistence type="predicted"/>
<protein>
    <submittedName>
        <fullName evidence="1">Uncharacterized protein</fullName>
    </submittedName>
</protein>
<accession>A0AAP0S7T3</accession>
<comment type="caution">
    <text evidence="1">The sequence shown here is derived from an EMBL/GenBank/DDBJ whole genome shotgun (WGS) entry which is preliminary data.</text>
</comment>
<reference evidence="1 2" key="1">
    <citation type="journal article" date="2024" name="Plant J.">
        <title>Genome sequences and population genomics reveal climatic adaptation and genomic divergence between two closely related sweetgum species.</title>
        <authorList>
            <person name="Xu W.Q."/>
            <person name="Ren C.Q."/>
            <person name="Zhang X.Y."/>
            <person name="Comes H.P."/>
            <person name="Liu X.H."/>
            <person name="Li Y.G."/>
            <person name="Kettle C.J."/>
            <person name="Jalonen R."/>
            <person name="Gaisberger H."/>
            <person name="Ma Y.Z."/>
            <person name="Qiu Y.X."/>
        </authorList>
    </citation>
    <scope>NUCLEOTIDE SEQUENCE [LARGE SCALE GENOMIC DNA]</scope>
    <source>
        <strain evidence="1">Hangzhou</strain>
    </source>
</reference>
<organism evidence="1 2">
    <name type="scientific">Liquidambar formosana</name>
    <name type="common">Formosan gum</name>
    <dbReference type="NCBI Taxonomy" id="63359"/>
    <lineage>
        <taxon>Eukaryota</taxon>
        <taxon>Viridiplantae</taxon>
        <taxon>Streptophyta</taxon>
        <taxon>Embryophyta</taxon>
        <taxon>Tracheophyta</taxon>
        <taxon>Spermatophyta</taxon>
        <taxon>Magnoliopsida</taxon>
        <taxon>eudicotyledons</taxon>
        <taxon>Gunneridae</taxon>
        <taxon>Pentapetalae</taxon>
        <taxon>Saxifragales</taxon>
        <taxon>Altingiaceae</taxon>
        <taxon>Liquidambar</taxon>
    </lineage>
</organism>
<name>A0AAP0S7T3_LIQFO</name>
<gene>
    <name evidence="1" type="ORF">L1049_017248</name>
</gene>
<keyword evidence="2" id="KW-1185">Reference proteome</keyword>
<evidence type="ECO:0000313" key="1">
    <source>
        <dbReference type="EMBL" id="KAK9288784.1"/>
    </source>
</evidence>
<sequence length="58" mass="6224">MKLLLGTDECGDLAEFGSAPLDLSMINFSFKNLAQLAFINYDVLLQTGKDPTKGSSPS</sequence>
<dbReference type="EMBL" id="JBBPBK010000003">
    <property type="protein sequence ID" value="KAK9288784.1"/>
    <property type="molecule type" value="Genomic_DNA"/>
</dbReference>
<dbReference type="Proteomes" id="UP001415857">
    <property type="component" value="Unassembled WGS sequence"/>
</dbReference>
<dbReference type="AlphaFoldDB" id="A0AAP0S7T3"/>